<proteinExistence type="predicted"/>
<dbReference type="EMBL" id="MN956836">
    <property type="protein sequence ID" value="QTX14098.1"/>
    <property type="molecule type" value="Genomic_DNA"/>
</dbReference>
<geneLocation type="plasmid" evidence="1">
    <name>p17-15-vir-like</name>
</geneLocation>
<accession>A0A8B0SVL0</accession>
<protein>
    <submittedName>
        <fullName evidence="1">Uncharacterized protein</fullName>
    </submittedName>
</protein>
<sequence>MLKNPKLMMKPVYQMNGGSMQLFKPTYCDETKSWFFWGLVKVLRMRYQ</sequence>
<evidence type="ECO:0000313" key="1">
    <source>
        <dbReference type="EMBL" id="QTX14098.1"/>
    </source>
</evidence>
<name>A0A8B0SVL0_KLEPN</name>
<organism evidence="1">
    <name type="scientific">Klebsiella pneumoniae</name>
    <dbReference type="NCBI Taxonomy" id="573"/>
    <lineage>
        <taxon>Bacteria</taxon>
        <taxon>Pseudomonadati</taxon>
        <taxon>Pseudomonadota</taxon>
        <taxon>Gammaproteobacteria</taxon>
        <taxon>Enterobacterales</taxon>
        <taxon>Enterobacteriaceae</taxon>
        <taxon>Klebsiella/Raoultella group</taxon>
        <taxon>Klebsiella</taxon>
        <taxon>Klebsiella pneumoniae complex</taxon>
    </lineage>
</organism>
<reference evidence="1" key="1">
    <citation type="submission" date="2020-01" db="EMBL/GenBank/DDBJ databases">
        <authorList>
            <person name="Qin S."/>
        </authorList>
    </citation>
    <scope>NUCLEOTIDE SEQUENCE</scope>
    <source>
        <strain evidence="1">CVir17-16-YZ6g</strain>
        <plasmid evidence="1">p17-15-vir-like</plasmid>
    </source>
</reference>
<dbReference type="AlphaFoldDB" id="A0A8B0SVL0"/>
<keyword evidence="1" id="KW-0614">Plasmid</keyword>